<evidence type="ECO:0000313" key="2">
    <source>
        <dbReference type="Proteomes" id="UP000016934"/>
    </source>
</evidence>
<proteinExistence type="predicted"/>
<keyword evidence="2" id="KW-1185">Reference proteome</keyword>
<reference evidence="1 2" key="1">
    <citation type="journal article" date="2012" name="PLoS Pathog.">
        <title>Diverse lifestyles and strategies of plant pathogenesis encoded in the genomes of eighteen Dothideomycetes fungi.</title>
        <authorList>
            <person name="Ohm R.A."/>
            <person name="Feau N."/>
            <person name="Henrissat B."/>
            <person name="Schoch C.L."/>
            <person name="Horwitz B.A."/>
            <person name="Barry K.W."/>
            <person name="Condon B.J."/>
            <person name="Copeland A.C."/>
            <person name="Dhillon B."/>
            <person name="Glaser F."/>
            <person name="Hesse C.N."/>
            <person name="Kosti I."/>
            <person name="LaButti K."/>
            <person name="Lindquist E.A."/>
            <person name="Lucas S."/>
            <person name="Salamov A.A."/>
            <person name="Bradshaw R.E."/>
            <person name="Ciuffetti L."/>
            <person name="Hamelin R.C."/>
            <person name="Kema G.H.J."/>
            <person name="Lawrence C."/>
            <person name="Scott J.A."/>
            <person name="Spatafora J.W."/>
            <person name="Turgeon B.G."/>
            <person name="de Wit P.J.G.M."/>
            <person name="Zhong S."/>
            <person name="Goodwin S.B."/>
            <person name="Grigoriev I.V."/>
        </authorList>
    </citation>
    <scope>NUCLEOTIDE SEQUENCE [LARGE SCALE GENOMIC DNA]</scope>
    <source>
        <strain evidence="2">ND90Pr / ATCC 201652</strain>
    </source>
</reference>
<sequence>MTKRSSDPGCITVYTKTCGRREVWTMTFNDRSHTAASWARACSRYAPVEINVQCSAAGAMWEGADRGERRAAVSTSYLALATCYYLQSLHLHHQLARIDTAVDRWETGSESGHCIASAHDEASIFQYSRNRVHGTGALCAVGMYQPLVIESIAFSCSGVCVHSCPTGNN</sequence>
<evidence type="ECO:0000313" key="1">
    <source>
        <dbReference type="EMBL" id="EMD66798.1"/>
    </source>
</evidence>
<dbReference type="GeneID" id="19136208"/>
<name>M2SHV4_COCSN</name>
<dbReference type="OrthoDB" id="10440601at2759"/>
<dbReference type="KEGG" id="bsc:COCSADRAFT_302517"/>
<organism evidence="1 2">
    <name type="scientific">Cochliobolus sativus (strain ND90Pr / ATCC 201652)</name>
    <name type="common">Common root rot and spot blotch fungus</name>
    <name type="synonym">Bipolaris sorokiniana</name>
    <dbReference type="NCBI Taxonomy" id="665912"/>
    <lineage>
        <taxon>Eukaryota</taxon>
        <taxon>Fungi</taxon>
        <taxon>Dikarya</taxon>
        <taxon>Ascomycota</taxon>
        <taxon>Pezizomycotina</taxon>
        <taxon>Dothideomycetes</taxon>
        <taxon>Pleosporomycetidae</taxon>
        <taxon>Pleosporales</taxon>
        <taxon>Pleosporineae</taxon>
        <taxon>Pleosporaceae</taxon>
        <taxon>Bipolaris</taxon>
    </lineage>
</organism>
<dbReference type="EMBL" id="KB445640">
    <property type="protein sequence ID" value="EMD66798.1"/>
    <property type="molecule type" value="Genomic_DNA"/>
</dbReference>
<dbReference type="HOGENOM" id="CLU_1578383_0_0_1"/>
<accession>M2SHV4</accession>
<reference evidence="2" key="2">
    <citation type="journal article" date="2013" name="PLoS Genet.">
        <title>Comparative genome structure, secondary metabolite, and effector coding capacity across Cochliobolus pathogens.</title>
        <authorList>
            <person name="Condon B.J."/>
            <person name="Leng Y."/>
            <person name="Wu D."/>
            <person name="Bushley K.E."/>
            <person name="Ohm R.A."/>
            <person name="Otillar R."/>
            <person name="Martin J."/>
            <person name="Schackwitz W."/>
            <person name="Grimwood J."/>
            <person name="MohdZainudin N."/>
            <person name="Xue C."/>
            <person name="Wang R."/>
            <person name="Manning V.A."/>
            <person name="Dhillon B."/>
            <person name="Tu Z.J."/>
            <person name="Steffenson B.J."/>
            <person name="Salamov A."/>
            <person name="Sun H."/>
            <person name="Lowry S."/>
            <person name="LaButti K."/>
            <person name="Han J."/>
            <person name="Copeland A."/>
            <person name="Lindquist E."/>
            <person name="Barry K."/>
            <person name="Schmutz J."/>
            <person name="Baker S.E."/>
            <person name="Ciuffetti L.M."/>
            <person name="Grigoriev I.V."/>
            <person name="Zhong S."/>
            <person name="Turgeon B.G."/>
        </authorList>
    </citation>
    <scope>NUCLEOTIDE SEQUENCE [LARGE SCALE GENOMIC DNA]</scope>
    <source>
        <strain evidence="2">ND90Pr / ATCC 201652</strain>
    </source>
</reference>
<dbReference type="Proteomes" id="UP000016934">
    <property type="component" value="Unassembled WGS sequence"/>
</dbReference>
<dbReference type="AlphaFoldDB" id="M2SHV4"/>
<protein>
    <submittedName>
        <fullName evidence="1">Uncharacterized protein</fullName>
    </submittedName>
</protein>
<dbReference type="RefSeq" id="XP_007698191.1">
    <property type="nucleotide sequence ID" value="XM_007700001.1"/>
</dbReference>
<gene>
    <name evidence="1" type="ORF">COCSADRAFT_302517</name>
</gene>